<accession>A0AAD7N957</accession>
<comment type="caution">
    <text evidence="3">The sequence shown here is derived from an EMBL/GenBank/DDBJ whole genome shotgun (WGS) entry which is preliminary data.</text>
</comment>
<keyword evidence="2" id="KW-1133">Transmembrane helix</keyword>
<evidence type="ECO:0000256" key="1">
    <source>
        <dbReference type="SAM" id="MobiDB-lite"/>
    </source>
</evidence>
<evidence type="ECO:0000313" key="3">
    <source>
        <dbReference type="EMBL" id="KAJ7751055.1"/>
    </source>
</evidence>
<reference evidence="3" key="1">
    <citation type="submission" date="2023-03" db="EMBL/GenBank/DDBJ databases">
        <title>Massive genome expansion in bonnet fungi (Mycena s.s.) driven by repeated elements and novel gene families across ecological guilds.</title>
        <authorList>
            <consortium name="Lawrence Berkeley National Laboratory"/>
            <person name="Harder C.B."/>
            <person name="Miyauchi S."/>
            <person name="Viragh M."/>
            <person name="Kuo A."/>
            <person name="Thoen E."/>
            <person name="Andreopoulos B."/>
            <person name="Lu D."/>
            <person name="Skrede I."/>
            <person name="Drula E."/>
            <person name="Henrissat B."/>
            <person name="Morin E."/>
            <person name="Kohler A."/>
            <person name="Barry K."/>
            <person name="LaButti K."/>
            <person name="Morin E."/>
            <person name="Salamov A."/>
            <person name="Lipzen A."/>
            <person name="Mereny Z."/>
            <person name="Hegedus B."/>
            <person name="Baldrian P."/>
            <person name="Stursova M."/>
            <person name="Weitz H."/>
            <person name="Taylor A."/>
            <person name="Grigoriev I.V."/>
            <person name="Nagy L.G."/>
            <person name="Martin F."/>
            <person name="Kauserud H."/>
        </authorList>
    </citation>
    <scope>NUCLEOTIDE SEQUENCE</scope>
    <source>
        <strain evidence="3">CBHHK182m</strain>
    </source>
</reference>
<feature type="region of interest" description="Disordered" evidence="1">
    <location>
        <begin position="199"/>
        <end position="232"/>
    </location>
</feature>
<keyword evidence="4" id="KW-1185">Reference proteome</keyword>
<dbReference type="Proteomes" id="UP001215598">
    <property type="component" value="Unassembled WGS sequence"/>
</dbReference>
<evidence type="ECO:0000256" key="2">
    <source>
        <dbReference type="SAM" id="Phobius"/>
    </source>
</evidence>
<organism evidence="3 4">
    <name type="scientific">Mycena metata</name>
    <dbReference type="NCBI Taxonomy" id="1033252"/>
    <lineage>
        <taxon>Eukaryota</taxon>
        <taxon>Fungi</taxon>
        <taxon>Dikarya</taxon>
        <taxon>Basidiomycota</taxon>
        <taxon>Agaricomycotina</taxon>
        <taxon>Agaricomycetes</taxon>
        <taxon>Agaricomycetidae</taxon>
        <taxon>Agaricales</taxon>
        <taxon>Marasmiineae</taxon>
        <taxon>Mycenaceae</taxon>
        <taxon>Mycena</taxon>
    </lineage>
</organism>
<gene>
    <name evidence="3" type="ORF">B0H16DRAFT_837743</name>
</gene>
<dbReference type="EMBL" id="JARKIB010000063">
    <property type="protein sequence ID" value="KAJ7751055.1"/>
    <property type="molecule type" value="Genomic_DNA"/>
</dbReference>
<proteinExistence type="predicted"/>
<name>A0AAD7N957_9AGAR</name>
<sequence>MDFPSCARRRLWDMRRRRGCRRPSLHSSSPLPSFSFFVPLSFSRPLRPNEILTVLFLQTDPPARAAASCTYGATCAGTARTLFGAGVAGRVGLRAGVLVVSGFYIIFVFGIRLVLHSFPFRPTVCFFVLLYTQLQSRHYSNIWFVLPFYMLRLWHLFHTYLVFALSLVLLVPYTSRFSSIPVVDTSFLSSSLTLTRRQVRSTTRLPPKLEQSSQAASAPRAPPNLAHTHTHGSRCPPLGILPRLLQRILRHHPLVIRLVAIRIQPFRTLDDESEQRGRRGPFAHGSQAARVREFRIRVERGDAGLVARKRVGSTPSWKST</sequence>
<feature type="transmembrane region" description="Helical" evidence="2">
    <location>
        <begin position="91"/>
        <end position="111"/>
    </location>
</feature>
<protein>
    <submittedName>
        <fullName evidence="3">Uncharacterized protein</fullName>
    </submittedName>
</protein>
<feature type="transmembrane region" description="Helical" evidence="2">
    <location>
        <begin position="154"/>
        <end position="173"/>
    </location>
</feature>
<feature type="compositionally biased region" description="Low complexity" evidence="1">
    <location>
        <begin position="199"/>
        <end position="219"/>
    </location>
</feature>
<evidence type="ECO:0000313" key="4">
    <source>
        <dbReference type="Proteomes" id="UP001215598"/>
    </source>
</evidence>
<dbReference type="AlphaFoldDB" id="A0AAD7N957"/>
<keyword evidence="2" id="KW-0472">Membrane</keyword>
<keyword evidence="2" id="KW-0812">Transmembrane</keyword>